<feature type="region of interest" description="Disordered" evidence="6">
    <location>
        <begin position="1"/>
        <end position="36"/>
    </location>
</feature>
<evidence type="ECO:0000313" key="9">
    <source>
        <dbReference type="Proteomes" id="UP000325577"/>
    </source>
</evidence>
<gene>
    <name evidence="8" type="ORF">F0562_010006</name>
</gene>
<feature type="domain" description="Protein kinase" evidence="7">
    <location>
        <begin position="1"/>
        <end position="97"/>
    </location>
</feature>
<evidence type="ECO:0000256" key="5">
    <source>
        <dbReference type="ARBA" id="ARBA00048679"/>
    </source>
</evidence>
<name>A0A5J4ZXN1_9ASTE</name>
<proteinExistence type="predicted"/>
<evidence type="ECO:0000256" key="6">
    <source>
        <dbReference type="SAM" id="MobiDB-lite"/>
    </source>
</evidence>
<evidence type="ECO:0000256" key="1">
    <source>
        <dbReference type="ARBA" id="ARBA00012513"/>
    </source>
</evidence>
<evidence type="ECO:0000256" key="2">
    <source>
        <dbReference type="ARBA" id="ARBA00022527"/>
    </source>
</evidence>
<dbReference type="GO" id="GO:0004674">
    <property type="term" value="F:protein serine/threonine kinase activity"/>
    <property type="evidence" value="ECO:0007669"/>
    <property type="project" value="UniProtKB-KW"/>
</dbReference>
<evidence type="ECO:0000256" key="3">
    <source>
        <dbReference type="ARBA" id="ARBA00022777"/>
    </source>
</evidence>
<dbReference type="Proteomes" id="UP000325577">
    <property type="component" value="Linkage Group LG4"/>
</dbReference>
<reference evidence="8 9" key="1">
    <citation type="submission" date="2019-09" db="EMBL/GenBank/DDBJ databases">
        <title>A chromosome-level genome assembly of the Chinese tupelo Nyssa sinensis.</title>
        <authorList>
            <person name="Yang X."/>
            <person name="Kang M."/>
            <person name="Yang Y."/>
            <person name="Xiong H."/>
            <person name="Wang M."/>
            <person name="Zhang Z."/>
            <person name="Wang Z."/>
            <person name="Wu H."/>
            <person name="Ma T."/>
            <person name="Liu J."/>
            <person name="Xi Z."/>
        </authorList>
    </citation>
    <scope>NUCLEOTIDE SEQUENCE [LARGE SCALE GENOMIC DNA]</scope>
    <source>
        <strain evidence="8">J267</strain>
        <tissue evidence="8">Leaf</tissue>
    </source>
</reference>
<keyword evidence="3" id="KW-0418">Kinase</keyword>
<dbReference type="EMBL" id="CM018047">
    <property type="protein sequence ID" value="KAA8523583.1"/>
    <property type="molecule type" value="Genomic_DNA"/>
</dbReference>
<dbReference type="Gene3D" id="1.10.510.10">
    <property type="entry name" value="Transferase(Phosphotransferase) domain 1"/>
    <property type="match status" value="1"/>
</dbReference>
<keyword evidence="3" id="KW-0808">Transferase</keyword>
<sequence>MNSQGKPQIERGTFSRINEREGKAATAPTSEKTDVHSESYELVKIGDLGLAAIVGKSHSAHSILGTLEFMAPELYEVVTLEMPYSECDKMLPRYTRR</sequence>
<dbReference type="PANTHER" id="PTHR13902">
    <property type="entry name" value="SERINE/THREONINE-PROTEIN KINASE WNK WITH NO LYSINE -RELATED"/>
    <property type="match status" value="1"/>
</dbReference>
<comment type="catalytic activity">
    <reaction evidence="4">
        <text>L-threonyl-[protein] + ATP = O-phospho-L-threonyl-[protein] + ADP + H(+)</text>
        <dbReference type="Rhea" id="RHEA:46608"/>
        <dbReference type="Rhea" id="RHEA-COMP:11060"/>
        <dbReference type="Rhea" id="RHEA-COMP:11605"/>
        <dbReference type="ChEBI" id="CHEBI:15378"/>
        <dbReference type="ChEBI" id="CHEBI:30013"/>
        <dbReference type="ChEBI" id="CHEBI:30616"/>
        <dbReference type="ChEBI" id="CHEBI:61977"/>
        <dbReference type="ChEBI" id="CHEBI:456216"/>
        <dbReference type="EC" id="2.7.11.1"/>
    </reaction>
</comment>
<dbReference type="PROSITE" id="PS50011">
    <property type="entry name" value="PROTEIN_KINASE_DOM"/>
    <property type="match status" value="1"/>
</dbReference>
<accession>A0A5J4ZXN1</accession>
<evidence type="ECO:0000313" key="8">
    <source>
        <dbReference type="EMBL" id="KAA8523583.1"/>
    </source>
</evidence>
<dbReference type="GO" id="GO:0005524">
    <property type="term" value="F:ATP binding"/>
    <property type="evidence" value="ECO:0007669"/>
    <property type="project" value="InterPro"/>
</dbReference>
<dbReference type="InterPro" id="IPR000719">
    <property type="entry name" value="Prot_kinase_dom"/>
</dbReference>
<comment type="catalytic activity">
    <reaction evidence="5">
        <text>L-seryl-[protein] + ATP = O-phospho-L-seryl-[protein] + ADP + H(+)</text>
        <dbReference type="Rhea" id="RHEA:17989"/>
        <dbReference type="Rhea" id="RHEA-COMP:9863"/>
        <dbReference type="Rhea" id="RHEA-COMP:11604"/>
        <dbReference type="ChEBI" id="CHEBI:15378"/>
        <dbReference type="ChEBI" id="CHEBI:29999"/>
        <dbReference type="ChEBI" id="CHEBI:30616"/>
        <dbReference type="ChEBI" id="CHEBI:83421"/>
        <dbReference type="ChEBI" id="CHEBI:456216"/>
        <dbReference type="EC" id="2.7.11.1"/>
    </reaction>
</comment>
<dbReference type="OrthoDB" id="691175at2759"/>
<dbReference type="InterPro" id="IPR050588">
    <property type="entry name" value="WNK_Ser-Thr_kinase"/>
</dbReference>
<dbReference type="AlphaFoldDB" id="A0A5J4ZXN1"/>
<keyword evidence="9" id="KW-1185">Reference proteome</keyword>
<dbReference type="EC" id="2.7.11.1" evidence="1"/>
<evidence type="ECO:0000259" key="7">
    <source>
        <dbReference type="PROSITE" id="PS50011"/>
    </source>
</evidence>
<evidence type="ECO:0000256" key="4">
    <source>
        <dbReference type="ARBA" id="ARBA00047899"/>
    </source>
</evidence>
<organism evidence="8 9">
    <name type="scientific">Nyssa sinensis</name>
    <dbReference type="NCBI Taxonomy" id="561372"/>
    <lineage>
        <taxon>Eukaryota</taxon>
        <taxon>Viridiplantae</taxon>
        <taxon>Streptophyta</taxon>
        <taxon>Embryophyta</taxon>
        <taxon>Tracheophyta</taxon>
        <taxon>Spermatophyta</taxon>
        <taxon>Magnoliopsida</taxon>
        <taxon>eudicotyledons</taxon>
        <taxon>Gunneridae</taxon>
        <taxon>Pentapetalae</taxon>
        <taxon>asterids</taxon>
        <taxon>Cornales</taxon>
        <taxon>Nyssaceae</taxon>
        <taxon>Nyssa</taxon>
    </lineage>
</organism>
<keyword evidence="2" id="KW-0723">Serine/threonine-protein kinase</keyword>
<dbReference type="SUPFAM" id="SSF56112">
    <property type="entry name" value="Protein kinase-like (PK-like)"/>
    <property type="match status" value="1"/>
</dbReference>
<protein>
    <recommendedName>
        <fullName evidence="1">non-specific serine/threonine protein kinase</fullName>
        <ecNumber evidence="1">2.7.11.1</ecNumber>
    </recommendedName>
</protein>
<dbReference type="InterPro" id="IPR011009">
    <property type="entry name" value="Kinase-like_dom_sf"/>
</dbReference>